<dbReference type="AlphaFoldDB" id="A0A2P8HJ68"/>
<reference evidence="1 2" key="1">
    <citation type="submission" date="2018-03" db="EMBL/GenBank/DDBJ databases">
        <title>Genomic Encyclopedia of Archaeal and Bacterial Type Strains, Phase II (KMG-II): from individual species to whole genera.</title>
        <authorList>
            <person name="Goeker M."/>
        </authorList>
    </citation>
    <scope>NUCLEOTIDE SEQUENCE [LARGE SCALE GENOMIC DNA]</scope>
    <source>
        <strain evidence="1 2">DSM 24859</strain>
    </source>
</reference>
<organism evidence="1 2">
    <name type="scientific">Chitinophaga niastensis</name>
    <dbReference type="NCBI Taxonomy" id="536980"/>
    <lineage>
        <taxon>Bacteria</taxon>
        <taxon>Pseudomonadati</taxon>
        <taxon>Bacteroidota</taxon>
        <taxon>Chitinophagia</taxon>
        <taxon>Chitinophagales</taxon>
        <taxon>Chitinophagaceae</taxon>
        <taxon>Chitinophaga</taxon>
    </lineage>
</organism>
<dbReference type="Gene3D" id="2.30.180.10">
    <property type="entry name" value="FAS1 domain"/>
    <property type="match status" value="1"/>
</dbReference>
<dbReference type="PROSITE" id="PS51257">
    <property type="entry name" value="PROKAR_LIPOPROTEIN"/>
    <property type="match status" value="1"/>
</dbReference>
<name>A0A2P8HJ68_CHINA</name>
<keyword evidence="2" id="KW-1185">Reference proteome</keyword>
<sequence>MQKRNYYAGTLCLLLLMVGLVFTGCQKDGGYKEYTKGDTQTDANMYDYLKSRTGVFDSMVIVIDRLGLKRVMSNTQITVFGITNTSFVTALRNLNVLREKEGLGTLSLADLDQKNLDTLFCRYLIPGVYATDSLRQYPDGRGINSIKYAREMNLQLFTQAASGYDGGGPKYIIYSDTKASFYISKWVRANTMSMDTYARNGVLHVLSGDHEFGFNEFISRFNQ</sequence>
<comment type="caution">
    <text evidence="1">The sequence shown here is derived from an EMBL/GenBank/DDBJ whole genome shotgun (WGS) entry which is preliminary data.</text>
</comment>
<dbReference type="EMBL" id="PYAW01000003">
    <property type="protein sequence ID" value="PSL46254.1"/>
    <property type="molecule type" value="Genomic_DNA"/>
</dbReference>
<dbReference type="Proteomes" id="UP000240971">
    <property type="component" value="Unassembled WGS sequence"/>
</dbReference>
<gene>
    <name evidence="1" type="ORF">CLV51_103230</name>
</gene>
<accession>A0A2P8HJ68</accession>
<proteinExistence type="predicted"/>
<protein>
    <recommendedName>
        <fullName evidence="3">Fasciclin domain-containing protein</fullName>
    </recommendedName>
</protein>
<dbReference type="InterPro" id="IPR036378">
    <property type="entry name" value="FAS1_dom_sf"/>
</dbReference>
<evidence type="ECO:0000313" key="2">
    <source>
        <dbReference type="Proteomes" id="UP000240971"/>
    </source>
</evidence>
<evidence type="ECO:0008006" key="3">
    <source>
        <dbReference type="Google" id="ProtNLM"/>
    </source>
</evidence>
<evidence type="ECO:0000313" key="1">
    <source>
        <dbReference type="EMBL" id="PSL46254.1"/>
    </source>
</evidence>
<dbReference type="RefSeq" id="WP_106529052.1">
    <property type="nucleotide sequence ID" value="NZ_PYAW01000003.1"/>
</dbReference>
<dbReference type="OrthoDB" id="654858at2"/>